<dbReference type="HOGENOM" id="CLU_553250_0_0_1"/>
<gene>
    <name evidence="2" type="ORF">Z517_06170</name>
</gene>
<sequence length="493" mass="55840">MEIMRDQYDFDATKTMYTKRFHAWEVRKNMTQEQKLSTYAHYRHHGGVTDDKVTIKGKPASMSRILRPVQQKGQKMTMVAQELPNAMVNAASWDLQGPDMSSTFENQVPSQKHDPHQTIAARTIQGIGTFQKQILQESPESSIAELILRHINYYYRRYSDNPRAVFHHTQSLGQVFGVIDEGLNLLVDGGSGAYTKFHDACGGAAALFRHQPLQITVQFSACFSLHKWSSYPEFRGALMRYLTGMANEVLGPDHYLPKILKLMLREHTSVSLGSQVVRLTADTTLSRFRNSSTDLLDCMSYLSLLVSRMHRDTGEESTLLSKLSQDVLITNLLDGAATRDEFLVYKLGNLRLSQNRLDEAEELLTEAITLAGESPDAGGASTSKLRMLAFNGMGVLFGRRGDLTRRTEHYRLPLEWSTNVVPKEALSKGDQPRRVQWLEDVVRYHTSTGHVLEVQSLREQYHDLWPELGRIKYGRLGRSGAGVGARTWQYLSR</sequence>
<dbReference type="Proteomes" id="UP000053029">
    <property type="component" value="Unassembled WGS sequence"/>
</dbReference>
<dbReference type="Pfam" id="PF14420">
    <property type="entry name" value="Clr5"/>
    <property type="match status" value="1"/>
</dbReference>
<dbReference type="InterPro" id="IPR025676">
    <property type="entry name" value="Clr5_dom"/>
</dbReference>
<protein>
    <recommendedName>
        <fullName evidence="1">Clr5 domain-containing protein</fullName>
    </recommendedName>
</protein>
<name>A0A0D2GFK1_9EURO</name>
<accession>A0A0D2GFK1</accession>
<dbReference type="GeneID" id="25305660"/>
<evidence type="ECO:0000259" key="1">
    <source>
        <dbReference type="Pfam" id="PF14420"/>
    </source>
</evidence>
<dbReference type="VEuPathDB" id="FungiDB:Z517_06170"/>
<evidence type="ECO:0000313" key="2">
    <source>
        <dbReference type="EMBL" id="KIW79558.1"/>
    </source>
</evidence>
<dbReference type="EMBL" id="KN846972">
    <property type="protein sequence ID" value="KIW79558.1"/>
    <property type="molecule type" value="Genomic_DNA"/>
</dbReference>
<dbReference type="STRING" id="1442368.A0A0D2GFK1"/>
<reference evidence="2 3" key="1">
    <citation type="submission" date="2015-01" db="EMBL/GenBank/DDBJ databases">
        <title>The Genome Sequence of Fonsecaea pedrosoi CBS 271.37.</title>
        <authorList>
            <consortium name="The Broad Institute Genomics Platform"/>
            <person name="Cuomo C."/>
            <person name="de Hoog S."/>
            <person name="Gorbushina A."/>
            <person name="Stielow B."/>
            <person name="Teixiera M."/>
            <person name="Abouelleil A."/>
            <person name="Chapman S.B."/>
            <person name="Priest M."/>
            <person name="Young S.K."/>
            <person name="Wortman J."/>
            <person name="Nusbaum C."/>
            <person name="Birren B."/>
        </authorList>
    </citation>
    <scope>NUCLEOTIDE SEQUENCE [LARGE SCALE GENOMIC DNA]</scope>
    <source>
        <strain evidence="2 3">CBS 271.37</strain>
    </source>
</reference>
<dbReference type="AlphaFoldDB" id="A0A0D2GFK1"/>
<proteinExistence type="predicted"/>
<evidence type="ECO:0000313" key="3">
    <source>
        <dbReference type="Proteomes" id="UP000053029"/>
    </source>
</evidence>
<dbReference type="RefSeq" id="XP_013283366.1">
    <property type="nucleotide sequence ID" value="XM_013427912.1"/>
</dbReference>
<keyword evidence="3" id="KW-1185">Reference proteome</keyword>
<organism evidence="2 3">
    <name type="scientific">Fonsecaea pedrosoi CBS 271.37</name>
    <dbReference type="NCBI Taxonomy" id="1442368"/>
    <lineage>
        <taxon>Eukaryota</taxon>
        <taxon>Fungi</taxon>
        <taxon>Dikarya</taxon>
        <taxon>Ascomycota</taxon>
        <taxon>Pezizomycotina</taxon>
        <taxon>Eurotiomycetes</taxon>
        <taxon>Chaetothyriomycetidae</taxon>
        <taxon>Chaetothyriales</taxon>
        <taxon>Herpotrichiellaceae</taxon>
        <taxon>Fonsecaea</taxon>
    </lineage>
</organism>
<feature type="domain" description="Clr5" evidence="1">
    <location>
        <begin position="1"/>
        <end position="28"/>
    </location>
</feature>